<dbReference type="InterPro" id="IPR017853">
    <property type="entry name" value="GH"/>
</dbReference>
<dbReference type="Gene3D" id="3.20.20.80">
    <property type="entry name" value="Glycosidases"/>
    <property type="match status" value="1"/>
</dbReference>
<dbReference type="AlphaFoldDB" id="A0A6P1TKX8"/>
<name>A0A6P1TKX8_9FIRM</name>
<protein>
    <recommendedName>
        <fullName evidence="3">Glycoside hydrolase family 5 domain-containing protein</fullName>
    </recommendedName>
</protein>
<organism evidence="1 2">
    <name type="scientific">Anaerocolumna sedimenticola</name>
    <dbReference type="NCBI Taxonomy" id="2696063"/>
    <lineage>
        <taxon>Bacteria</taxon>
        <taxon>Bacillati</taxon>
        <taxon>Bacillota</taxon>
        <taxon>Clostridia</taxon>
        <taxon>Lachnospirales</taxon>
        <taxon>Lachnospiraceae</taxon>
        <taxon>Anaerocolumna</taxon>
    </lineage>
</organism>
<accession>A0A6P1TKX8</accession>
<evidence type="ECO:0008006" key="3">
    <source>
        <dbReference type="Google" id="ProtNLM"/>
    </source>
</evidence>
<evidence type="ECO:0000313" key="1">
    <source>
        <dbReference type="EMBL" id="QHQ61083.1"/>
    </source>
</evidence>
<gene>
    <name evidence="1" type="ORF">Ana3638_10140</name>
</gene>
<dbReference type="SUPFAM" id="SSF51445">
    <property type="entry name" value="(Trans)glycosidases"/>
    <property type="match status" value="1"/>
</dbReference>
<sequence>MSKTHYEIIKDDFYINGKKTYSDITGSNSKIHGLLFNNRFIQGIFEDRNPKNSGKYDRFGKVYSAEENTESLIRALKSWYDCGIRAITVGLQGGGPIYTYSDWSVINTGSFSPDGKEMDEAYKQRLIRVIKACDEIGMLVIVSFLYQAQEHLLNDGVALMEAVKTASKFLSELNYTNVIIEVANEHDVGAFSKHPLIHSGEGIASLIRFAREWSQGKFAVGSSGGGGICKKEVIENSDVILIHGNGLRRQELYDFIRRIRKTASDKPIVCNEDSQMFGQLSISVATHTSWGYYNNMTKQEPPADWGITKGEDEFYAERLKQIIYNTPDQENEFYLQGFEDNNDIEGRRYIKLASRYPEKINYVEFYEDEKLIYTSFAEPFMLYSLTTWEQEPYSKKDSVNKFSAKIYLHNGEIVVKDVIFNNR</sequence>
<reference evidence="1 2" key="1">
    <citation type="submission" date="2020-01" db="EMBL/GenBank/DDBJ databases">
        <title>Genome analysis of Anaerocolumna sp. CBA3638.</title>
        <authorList>
            <person name="Kim J."/>
            <person name="Roh S.W."/>
        </authorList>
    </citation>
    <scope>NUCLEOTIDE SEQUENCE [LARGE SCALE GENOMIC DNA]</scope>
    <source>
        <strain evidence="1 2">CBA3638</strain>
    </source>
</reference>
<dbReference type="KEGG" id="anr:Ana3638_10140"/>
<dbReference type="Proteomes" id="UP000464314">
    <property type="component" value="Chromosome"/>
</dbReference>
<proteinExistence type="predicted"/>
<keyword evidence="2" id="KW-1185">Reference proteome</keyword>
<dbReference type="EMBL" id="CP048000">
    <property type="protein sequence ID" value="QHQ61083.1"/>
    <property type="molecule type" value="Genomic_DNA"/>
</dbReference>
<dbReference type="RefSeq" id="WP_161837910.1">
    <property type="nucleotide sequence ID" value="NZ_CP048000.1"/>
</dbReference>
<evidence type="ECO:0000313" key="2">
    <source>
        <dbReference type="Proteomes" id="UP000464314"/>
    </source>
</evidence>